<organism evidence="2 3">
    <name type="scientific">Phialemonium thermophilum</name>
    <dbReference type="NCBI Taxonomy" id="223376"/>
    <lineage>
        <taxon>Eukaryota</taxon>
        <taxon>Fungi</taxon>
        <taxon>Dikarya</taxon>
        <taxon>Ascomycota</taxon>
        <taxon>Pezizomycotina</taxon>
        <taxon>Sordariomycetes</taxon>
        <taxon>Sordariomycetidae</taxon>
        <taxon>Cephalothecales</taxon>
        <taxon>Cephalothecaceae</taxon>
        <taxon>Phialemonium</taxon>
    </lineage>
</organism>
<comment type="caution">
    <text evidence="2">The sequence shown here is derived from an EMBL/GenBank/DDBJ whole genome shotgun (WGS) entry which is preliminary data.</text>
</comment>
<evidence type="ECO:0000313" key="3">
    <source>
        <dbReference type="Proteomes" id="UP001586593"/>
    </source>
</evidence>
<keyword evidence="3" id="KW-1185">Reference proteome</keyword>
<protein>
    <submittedName>
        <fullName evidence="2">Uncharacterized protein</fullName>
    </submittedName>
</protein>
<accession>A0ABR3WIH1</accession>
<feature type="compositionally biased region" description="Basic and acidic residues" evidence="1">
    <location>
        <begin position="13"/>
        <end position="39"/>
    </location>
</feature>
<reference evidence="2 3" key="1">
    <citation type="journal article" date="2024" name="Commun. Biol.">
        <title>Comparative genomic analysis of thermophilic fungi reveals convergent evolutionary adaptations and gene losses.</title>
        <authorList>
            <person name="Steindorff A.S."/>
            <person name="Aguilar-Pontes M.V."/>
            <person name="Robinson A.J."/>
            <person name="Andreopoulos B."/>
            <person name="LaButti K."/>
            <person name="Kuo A."/>
            <person name="Mondo S."/>
            <person name="Riley R."/>
            <person name="Otillar R."/>
            <person name="Haridas S."/>
            <person name="Lipzen A."/>
            <person name="Grimwood J."/>
            <person name="Schmutz J."/>
            <person name="Clum A."/>
            <person name="Reid I.D."/>
            <person name="Moisan M.C."/>
            <person name="Butler G."/>
            <person name="Nguyen T.T.M."/>
            <person name="Dewar K."/>
            <person name="Conant G."/>
            <person name="Drula E."/>
            <person name="Henrissat B."/>
            <person name="Hansel C."/>
            <person name="Singer S."/>
            <person name="Hutchinson M.I."/>
            <person name="de Vries R.P."/>
            <person name="Natvig D.O."/>
            <person name="Powell A.J."/>
            <person name="Tsang A."/>
            <person name="Grigoriev I.V."/>
        </authorList>
    </citation>
    <scope>NUCLEOTIDE SEQUENCE [LARGE SCALE GENOMIC DNA]</scope>
    <source>
        <strain evidence="2 3">ATCC 24622</strain>
    </source>
</reference>
<dbReference type="Proteomes" id="UP001586593">
    <property type="component" value="Unassembled WGS sequence"/>
</dbReference>
<feature type="compositionally biased region" description="Polar residues" evidence="1">
    <location>
        <begin position="1"/>
        <end position="12"/>
    </location>
</feature>
<dbReference type="EMBL" id="JAZHXJ010000390">
    <property type="protein sequence ID" value="KAL1862603.1"/>
    <property type="molecule type" value="Genomic_DNA"/>
</dbReference>
<gene>
    <name evidence="2" type="ORF">VTK73DRAFT_6730</name>
</gene>
<name>A0ABR3WIH1_9PEZI</name>
<sequence length="361" mass="40156">MRSFLQAPNISSSKDKHYRRDGDGNRHSRQSRPERRHQSESIADESGASSSRRVKDNSTRAKTAATPSAAGVDFLFVVNWLNADQSVFDNDLPLEKDQWANPLPYSLPSYYGPETVGPVYRYRDGDVTLAHDYSWIRPRPHAPGCICRVDDRGGVVPAVAYKTYSVFRCWRFLPFVWVPSDITVVEETSAMTTGDGSSSSAGYNNNNDDDIGFRPLRFSDGYQRYGDALCSEPSISKIGFPGCLHVMGRGPSWMPSLVPASFSNPEASAPSSRGLTGELPVILGLMALSQWDRFDPVAQWRRGHWLGAPRYDLENVPGPDEIPRGVLVQVCWDRDVGSAESIYDFEEWSVVVRETAGSGRH</sequence>
<evidence type="ECO:0000256" key="1">
    <source>
        <dbReference type="SAM" id="MobiDB-lite"/>
    </source>
</evidence>
<evidence type="ECO:0000313" key="2">
    <source>
        <dbReference type="EMBL" id="KAL1862603.1"/>
    </source>
</evidence>
<proteinExistence type="predicted"/>
<feature type="region of interest" description="Disordered" evidence="1">
    <location>
        <begin position="1"/>
        <end position="64"/>
    </location>
</feature>